<dbReference type="InterPro" id="IPR043141">
    <property type="entry name" value="Ribosomal_uL10-like_sf"/>
</dbReference>
<evidence type="ECO:0000256" key="5">
    <source>
        <dbReference type="HAMAP-Rule" id="MF_00362"/>
    </source>
</evidence>
<dbReference type="GO" id="GO:1990904">
    <property type="term" value="C:ribonucleoprotein complex"/>
    <property type="evidence" value="ECO:0007669"/>
    <property type="project" value="UniProtKB-KW"/>
</dbReference>
<dbReference type="GO" id="GO:0006412">
    <property type="term" value="P:translation"/>
    <property type="evidence" value="ECO:0007669"/>
    <property type="project" value="UniProtKB-UniRule"/>
</dbReference>
<evidence type="ECO:0000256" key="1">
    <source>
        <dbReference type="ARBA" id="ARBA00008889"/>
    </source>
</evidence>
<dbReference type="SUPFAM" id="SSF160369">
    <property type="entry name" value="Ribosomal protein L10-like"/>
    <property type="match status" value="1"/>
</dbReference>
<keyword evidence="5" id="KW-0694">RNA-binding</keyword>
<dbReference type="Proteomes" id="UP000182344">
    <property type="component" value="Unassembled WGS sequence"/>
</dbReference>
<comment type="similarity">
    <text evidence="1 5">Belongs to the universal ribosomal protein uL10 family.</text>
</comment>
<dbReference type="InterPro" id="IPR001790">
    <property type="entry name" value="Ribosomal_uL10"/>
</dbReference>
<dbReference type="InterPro" id="IPR022973">
    <property type="entry name" value="Ribosomal_uL10_bac"/>
</dbReference>
<keyword evidence="3 5" id="KW-0687">Ribonucleoprotein</keyword>
<dbReference type="Gene3D" id="6.10.250.290">
    <property type="match status" value="1"/>
</dbReference>
<accession>A0A1J5I5D5</accession>
<dbReference type="AlphaFoldDB" id="A0A1J5I5D5"/>
<keyword evidence="2 5" id="KW-0689">Ribosomal protein</keyword>
<dbReference type="EMBL" id="MNZO01000013">
    <property type="protein sequence ID" value="OIP87622.1"/>
    <property type="molecule type" value="Genomic_DNA"/>
</dbReference>
<dbReference type="CDD" id="cd05797">
    <property type="entry name" value="Ribosomal_L10"/>
    <property type="match status" value="1"/>
</dbReference>
<reference evidence="6 7" key="1">
    <citation type="journal article" date="2016" name="Environ. Microbiol.">
        <title>Genomic resolution of a cold subsurface aquifer community provides metabolic insights for novel microbes adapted to high CO concentrations.</title>
        <authorList>
            <person name="Probst A.J."/>
            <person name="Castelle C.J."/>
            <person name="Singh A."/>
            <person name="Brown C.T."/>
            <person name="Anantharaman K."/>
            <person name="Sharon I."/>
            <person name="Hug L.A."/>
            <person name="Burstein D."/>
            <person name="Emerson J.B."/>
            <person name="Thomas B.C."/>
            <person name="Banfield J.F."/>
        </authorList>
    </citation>
    <scope>NUCLEOTIDE SEQUENCE [LARGE SCALE GENOMIC DNA]</scope>
    <source>
        <strain evidence="6">CG2_30_35_20</strain>
    </source>
</reference>
<gene>
    <name evidence="5" type="primary">rplJ</name>
    <name evidence="6" type="ORF">AUK05_00865</name>
</gene>
<dbReference type="GO" id="GO:0070180">
    <property type="term" value="F:large ribosomal subunit rRNA binding"/>
    <property type="evidence" value="ECO:0007669"/>
    <property type="project" value="UniProtKB-UniRule"/>
</dbReference>
<dbReference type="NCBIfam" id="NF000955">
    <property type="entry name" value="PRK00099.1-1"/>
    <property type="match status" value="1"/>
</dbReference>
<sequence length="178" mass="19411">MSINKINKINQVEKVSKSLTSAKSAALLQYQGLTAGDISNLRDKVRAGGGRLEVIKNSLITRALAKIGINLPTTLTGPTAIAFSNQDEIAPLKEIETVNKAKEKTFFKYGIFGGKLLLSDDLTKLLSLPSKSTLITQLLGGLKNPLQRLVYAMRYNQTQLVLTLKAIADKNNQLKTLN</sequence>
<evidence type="ECO:0000313" key="6">
    <source>
        <dbReference type="EMBL" id="OIP87622.1"/>
    </source>
</evidence>
<organism evidence="6 7">
    <name type="scientific">Candidatus Shapirobacteria bacterium CG2_30_35_20</name>
    <dbReference type="NCBI Taxonomy" id="1805376"/>
    <lineage>
        <taxon>Bacteria</taxon>
        <taxon>Candidatus Shapironibacteriota</taxon>
    </lineage>
</organism>
<evidence type="ECO:0000256" key="3">
    <source>
        <dbReference type="ARBA" id="ARBA00023274"/>
    </source>
</evidence>
<evidence type="ECO:0000256" key="2">
    <source>
        <dbReference type="ARBA" id="ARBA00022980"/>
    </source>
</evidence>
<protein>
    <recommendedName>
        <fullName evidence="4 5">Large ribosomal subunit protein uL10</fullName>
    </recommendedName>
</protein>
<evidence type="ECO:0000256" key="4">
    <source>
        <dbReference type="ARBA" id="ARBA00035202"/>
    </source>
</evidence>
<dbReference type="InterPro" id="IPR047865">
    <property type="entry name" value="Ribosomal_uL10_bac_type"/>
</dbReference>
<keyword evidence="5" id="KW-0699">rRNA-binding</keyword>
<dbReference type="PANTHER" id="PTHR11560">
    <property type="entry name" value="39S RIBOSOMAL PROTEIN L10, MITOCHONDRIAL"/>
    <property type="match status" value="1"/>
</dbReference>
<proteinExistence type="inferred from homology"/>
<name>A0A1J5I5D5_9BACT</name>
<comment type="function">
    <text evidence="5">Forms part of the ribosomal stalk, playing a central role in the interaction of the ribosome with GTP-bound translation factors.</text>
</comment>
<dbReference type="Gene3D" id="3.30.70.1730">
    <property type="match status" value="1"/>
</dbReference>
<dbReference type="GO" id="GO:0005840">
    <property type="term" value="C:ribosome"/>
    <property type="evidence" value="ECO:0007669"/>
    <property type="project" value="UniProtKB-KW"/>
</dbReference>
<dbReference type="Pfam" id="PF00466">
    <property type="entry name" value="Ribosomal_L10"/>
    <property type="match status" value="1"/>
</dbReference>
<evidence type="ECO:0000313" key="7">
    <source>
        <dbReference type="Proteomes" id="UP000182344"/>
    </source>
</evidence>
<comment type="caution">
    <text evidence="6">The sequence shown here is derived from an EMBL/GenBank/DDBJ whole genome shotgun (WGS) entry which is preliminary data.</text>
</comment>
<dbReference type="HAMAP" id="MF_00362">
    <property type="entry name" value="Ribosomal_uL10"/>
    <property type="match status" value="1"/>
</dbReference>
<comment type="subunit">
    <text evidence="5">Part of the ribosomal stalk of the 50S ribosomal subunit. The N-terminus interacts with L11 and the large rRNA to form the base of the stalk. The C-terminus forms an elongated spine to which L12 dimers bind in a sequential fashion forming a multimeric L10(L12)X complex.</text>
</comment>
<dbReference type="STRING" id="1805376.AUK05_00865"/>